<gene>
    <name evidence="1" type="ORF">DERYTH_LOCUS24013</name>
</gene>
<evidence type="ECO:0000313" key="2">
    <source>
        <dbReference type="Proteomes" id="UP000789405"/>
    </source>
</evidence>
<comment type="caution">
    <text evidence="1">The sequence shown here is derived from an EMBL/GenBank/DDBJ whole genome shotgun (WGS) entry which is preliminary data.</text>
</comment>
<evidence type="ECO:0000313" key="1">
    <source>
        <dbReference type="EMBL" id="CAG8804031.1"/>
    </source>
</evidence>
<dbReference type="Proteomes" id="UP000789405">
    <property type="component" value="Unassembled WGS sequence"/>
</dbReference>
<keyword evidence="2" id="KW-1185">Reference proteome</keyword>
<protein>
    <submittedName>
        <fullName evidence="1">13996_t:CDS:1</fullName>
    </submittedName>
</protein>
<name>A0A9N9K1X3_9GLOM</name>
<dbReference type="EMBL" id="CAJVPY010038560">
    <property type="protein sequence ID" value="CAG8804031.1"/>
    <property type="molecule type" value="Genomic_DNA"/>
</dbReference>
<proteinExistence type="predicted"/>
<dbReference type="AlphaFoldDB" id="A0A9N9K1X3"/>
<sequence>MKLQNNLKQFKKLNCHTELYKEDPSILIRRSLRIRRQKNKPIYNFKKKYIYRKYYYDSKRTESTSLSLIILDDINDELLQVNMEQNYYNVSIEGKKSPLHKYCENCHSPKPNDFCTFCEKEEILLRLSEQSQRQMQFCEKCNSLFSSNYCISCNNKLYKDKDFEEIENEEKSSQSSIMIINDEYIEKEQVASSQNRGIFDSVIQKYSYTPLQVGYINNNEIFWSDNELSMNDSSNSNSDCSVI</sequence>
<accession>A0A9N9K1X3</accession>
<organism evidence="1 2">
    <name type="scientific">Dentiscutata erythropus</name>
    <dbReference type="NCBI Taxonomy" id="1348616"/>
    <lineage>
        <taxon>Eukaryota</taxon>
        <taxon>Fungi</taxon>
        <taxon>Fungi incertae sedis</taxon>
        <taxon>Mucoromycota</taxon>
        <taxon>Glomeromycotina</taxon>
        <taxon>Glomeromycetes</taxon>
        <taxon>Diversisporales</taxon>
        <taxon>Gigasporaceae</taxon>
        <taxon>Dentiscutata</taxon>
    </lineage>
</organism>
<reference evidence="1" key="1">
    <citation type="submission" date="2021-06" db="EMBL/GenBank/DDBJ databases">
        <authorList>
            <person name="Kallberg Y."/>
            <person name="Tangrot J."/>
            <person name="Rosling A."/>
        </authorList>
    </citation>
    <scope>NUCLEOTIDE SEQUENCE</scope>
    <source>
        <strain evidence="1">MA453B</strain>
    </source>
</reference>